<dbReference type="RefSeq" id="WP_052774273.1">
    <property type="nucleotide sequence ID" value="NZ_CAJGWR010000001.1"/>
</dbReference>
<gene>
    <name evidence="1" type="ORF">E7L89_02150</name>
    <name evidence="2" type="ORF">FRP39_06800</name>
    <name evidence="3" type="ORF">FRR83_04420</name>
    <name evidence="4" type="ORF">FZU91_06530</name>
</gene>
<sequence length="273" mass="33173">MENEINLKSEYYILYYQFLELDKKSLLYGRNDELIIAFMLYYKALIENQKEKTNKIKDRILDKFLELEISPKQIKPYTKECKLKNNLKLHFKEFFEAIKLFNNFRKKIGKKNRENIAKKMLEYRLQYYNFFILDVEKIEYIEYKEKNITYFPLQVLNEFHNTMSHLCSIFITTRSNDNNINRAENHLKRAILDIYKVIIKDFFIIKQDVTKIRDDVAEIRNDVAEIRDLEYKTIGTDRIITIIEVINSKNNKHKDDIFKKYKEVCGKIINFYN</sequence>
<evidence type="ECO:0000313" key="2">
    <source>
        <dbReference type="EMBL" id="ECK7550309.1"/>
    </source>
</evidence>
<proteinExistence type="predicted"/>
<name>A0A5Y8X1N9_CAMJU</name>
<evidence type="ECO:0000313" key="1">
    <source>
        <dbReference type="EMBL" id="EAK7698210.1"/>
    </source>
</evidence>
<reference evidence="4" key="1">
    <citation type="submission" date="2019-08" db="EMBL/GenBank/DDBJ databases">
        <authorList>
            <person name="Ashton P.M."/>
            <person name="Dallman T."/>
            <person name="Nair S."/>
            <person name="De Pinna E."/>
            <person name="Peters T."/>
            <person name="Grant K."/>
        </authorList>
    </citation>
    <scope>NUCLEOTIDE SEQUENCE</scope>
    <source>
        <strain evidence="4">275704</strain>
        <strain evidence="2">735608</strain>
        <strain evidence="3">735620</strain>
        <strain evidence="1">OXC2045</strain>
    </source>
</reference>
<evidence type="ECO:0000313" key="4">
    <source>
        <dbReference type="EMBL" id="ECQ5773863.1"/>
    </source>
</evidence>
<dbReference type="AlphaFoldDB" id="A0A5Y8X1N9"/>
<protein>
    <submittedName>
        <fullName evidence="4">Uncharacterized protein</fullName>
    </submittedName>
</protein>
<accession>A0A5Y8X1N9</accession>
<evidence type="ECO:0000313" key="3">
    <source>
        <dbReference type="EMBL" id="ECK7961259.1"/>
    </source>
</evidence>
<dbReference type="EMBL" id="AAJDBQ010000011">
    <property type="protein sequence ID" value="ECK7550309.1"/>
    <property type="molecule type" value="Genomic_DNA"/>
</dbReference>
<dbReference type="EMBL" id="AAJDKN010000013">
    <property type="protein sequence ID" value="ECK7961259.1"/>
    <property type="molecule type" value="Genomic_DNA"/>
</dbReference>
<organism evidence="4">
    <name type="scientific">Campylobacter jejuni</name>
    <dbReference type="NCBI Taxonomy" id="197"/>
    <lineage>
        <taxon>Bacteria</taxon>
        <taxon>Pseudomonadati</taxon>
        <taxon>Campylobacterota</taxon>
        <taxon>Epsilonproteobacteria</taxon>
        <taxon>Campylobacterales</taxon>
        <taxon>Campylobacteraceae</taxon>
        <taxon>Campylobacter</taxon>
    </lineage>
</organism>
<dbReference type="EMBL" id="AAKBVY010000012">
    <property type="protein sequence ID" value="ECQ5773863.1"/>
    <property type="molecule type" value="Genomic_DNA"/>
</dbReference>
<comment type="caution">
    <text evidence="4">The sequence shown here is derived from an EMBL/GenBank/DDBJ whole genome shotgun (WGS) entry which is preliminary data.</text>
</comment>
<dbReference type="EMBL" id="AACJBK010000002">
    <property type="protein sequence ID" value="EAK7698210.1"/>
    <property type="molecule type" value="Genomic_DNA"/>
</dbReference>